<dbReference type="AlphaFoldDB" id="A0A562KLY1"/>
<protein>
    <submittedName>
        <fullName evidence="4">LytTR family two component transcriptional regulator</fullName>
    </submittedName>
</protein>
<dbReference type="SMART" id="SM00448">
    <property type="entry name" value="REC"/>
    <property type="match status" value="1"/>
</dbReference>
<dbReference type="Pfam" id="PF00072">
    <property type="entry name" value="Response_reg"/>
    <property type="match status" value="1"/>
</dbReference>
<dbReference type="PROSITE" id="PS50930">
    <property type="entry name" value="HTH_LYTTR"/>
    <property type="match status" value="1"/>
</dbReference>
<dbReference type="Proteomes" id="UP000315312">
    <property type="component" value="Unassembled WGS sequence"/>
</dbReference>
<comment type="caution">
    <text evidence="4">The sequence shown here is derived from an EMBL/GenBank/DDBJ whole genome shotgun (WGS) entry which is preliminary data.</text>
</comment>
<keyword evidence="1" id="KW-0597">Phosphoprotein</keyword>
<dbReference type="OrthoDB" id="2962330at2"/>
<dbReference type="InterPro" id="IPR046947">
    <property type="entry name" value="LytR-like"/>
</dbReference>
<keyword evidence="5" id="KW-1185">Reference proteome</keyword>
<accession>A0A562KLY1</accession>
<evidence type="ECO:0000259" key="3">
    <source>
        <dbReference type="PROSITE" id="PS50930"/>
    </source>
</evidence>
<dbReference type="Pfam" id="PF04397">
    <property type="entry name" value="LytTR"/>
    <property type="match status" value="1"/>
</dbReference>
<dbReference type="PANTHER" id="PTHR37299">
    <property type="entry name" value="TRANSCRIPTIONAL REGULATOR-RELATED"/>
    <property type="match status" value="1"/>
</dbReference>
<feature type="domain" description="Response regulatory" evidence="2">
    <location>
        <begin position="3"/>
        <end position="116"/>
    </location>
</feature>
<reference evidence="4 5" key="1">
    <citation type="journal article" date="2015" name="Stand. Genomic Sci.">
        <title>Genomic Encyclopedia of Bacterial and Archaeal Type Strains, Phase III: the genomes of soil and plant-associated and newly described type strains.</title>
        <authorList>
            <person name="Whitman W.B."/>
            <person name="Woyke T."/>
            <person name="Klenk H.P."/>
            <person name="Zhou Y."/>
            <person name="Lilburn T.G."/>
            <person name="Beck B.J."/>
            <person name="De Vos P."/>
            <person name="Vandamme P."/>
            <person name="Eisen J.A."/>
            <person name="Garrity G."/>
            <person name="Hugenholtz P."/>
            <person name="Kyrpides N.C."/>
        </authorList>
    </citation>
    <scope>NUCLEOTIDE SEQUENCE [LARGE SCALE GENOMIC DNA]</scope>
    <source>
        <strain evidence="4 5">CGMCC 1.6844</strain>
    </source>
</reference>
<dbReference type="GO" id="GO:0003677">
    <property type="term" value="F:DNA binding"/>
    <property type="evidence" value="ECO:0007669"/>
    <property type="project" value="InterPro"/>
</dbReference>
<dbReference type="SUPFAM" id="SSF52172">
    <property type="entry name" value="CheY-like"/>
    <property type="match status" value="1"/>
</dbReference>
<feature type="modified residue" description="4-aspartylphosphate" evidence="1">
    <location>
        <position position="53"/>
    </location>
</feature>
<gene>
    <name evidence="4" type="ORF">IP97_00885</name>
</gene>
<dbReference type="InterPro" id="IPR011006">
    <property type="entry name" value="CheY-like_superfamily"/>
</dbReference>
<dbReference type="Gene3D" id="3.40.50.2300">
    <property type="match status" value="1"/>
</dbReference>
<sequence>MTKILIVEDQVLIANYIKNLLNDNGLNDVELAFTVEEATEKMNLTKPDIVLLDINLHGKDTGISWAKEFAKNKQIIFITGQTEKETMLKAFEVNPVTYLTKPVKESDLIAAIELANVKNKINYIIVKNGFDEVKVNYEDILFLKSDKNYVDIQLVNKTITIRNTLDNFCKELDDDLFCRVHRSYVVNKSKVTQKKASSIKVNDFELPISRNFSFDF</sequence>
<evidence type="ECO:0000313" key="5">
    <source>
        <dbReference type="Proteomes" id="UP000315312"/>
    </source>
</evidence>
<dbReference type="PROSITE" id="PS50110">
    <property type="entry name" value="RESPONSE_REGULATORY"/>
    <property type="match status" value="1"/>
</dbReference>
<proteinExistence type="predicted"/>
<dbReference type="InterPro" id="IPR007492">
    <property type="entry name" value="LytTR_DNA-bd_dom"/>
</dbReference>
<feature type="domain" description="HTH LytTR-type" evidence="3">
    <location>
        <begin position="124"/>
        <end position="216"/>
    </location>
</feature>
<evidence type="ECO:0000256" key="1">
    <source>
        <dbReference type="PROSITE-ProRule" id="PRU00169"/>
    </source>
</evidence>
<evidence type="ECO:0000259" key="2">
    <source>
        <dbReference type="PROSITE" id="PS50110"/>
    </source>
</evidence>
<dbReference type="RefSeq" id="WP_133608478.1">
    <property type="nucleotide sequence ID" value="NZ_SNZC01000002.1"/>
</dbReference>
<dbReference type="InterPro" id="IPR001789">
    <property type="entry name" value="Sig_transdc_resp-reg_receiver"/>
</dbReference>
<dbReference type="SMART" id="SM00850">
    <property type="entry name" value="LytTR"/>
    <property type="match status" value="1"/>
</dbReference>
<evidence type="ECO:0000313" key="4">
    <source>
        <dbReference type="EMBL" id="TWH96347.1"/>
    </source>
</evidence>
<organism evidence="4 5">
    <name type="scientific">Flavobacterium cheniae</name>
    <dbReference type="NCBI Taxonomy" id="295428"/>
    <lineage>
        <taxon>Bacteria</taxon>
        <taxon>Pseudomonadati</taxon>
        <taxon>Bacteroidota</taxon>
        <taxon>Flavobacteriia</taxon>
        <taxon>Flavobacteriales</taxon>
        <taxon>Flavobacteriaceae</taxon>
        <taxon>Flavobacterium</taxon>
    </lineage>
</organism>
<dbReference type="PANTHER" id="PTHR37299:SF1">
    <property type="entry name" value="STAGE 0 SPORULATION PROTEIN A HOMOLOG"/>
    <property type="match status" value="1"/>
</dbReference>
<name>A0A562KLY1_9FLAO</name>
<dbReference type="Gene3D" id="2.40.50.1020">
    <property type="entry name" value="LytTr DNA-binding domain"/>
    <property type="match status" value="1"/>
</dbReference>
<dbReference type="EMBL" id="VLKM01000003">
    <property type="protein sequence ID" value="TWH96347.1"/>
    <property type="molecule type" value="Genomic_DNA"/>
</dbReference>
<dbReference type="GO" id="GO:0000156">
    <property type="term" value="F:phosphorelay response regulator activity"/>
    <property type="evidence" value="ECO:0007669"/>
    <property type="project" value="InterPro"/>
</dbReference>